<dbReference type="FunFam" id="3.30.160.60:FF:000446">
    <property type="entry name" value="Zinc finger protein"/>
    <property type="match status" value="1"/>
</dbReference>
<dbReference type="InterPro" id="IPR013087">
    <property type="entry name" value="Znf_C2H2_type"/>
</dbReference>
<dbReference type="Gene3D" id="3.30.160.60">
    <property type="entry name" value="Classic Zinc Finger"/>
    <property type="match status" value="6"/>
</dbReference>
<dbReference type="PROSITE" id="PS51915">
    <property type="entry name" value="ZAD"/>
    <property type="match status" value="1"/>
</dbReference>
<feature type="domain" description="C2H2-type" evidence="11">
    <location>
        <begin position="354"/>
        <end position="381"/>
    </location>
</feature>
<evidence type="ECO:0000256" key="3">
    <source>
        <dbReference type="ARBA" id="ARBA00022737"/>
    </source>
</evidence>
<feature type="domain" description="C2H2-type" evidence="11">
    <location>
        <begin position="499"/>
        <end position="526"/>
    </location>
</feature>
<proteinExistence type="inferred from homology"/>
<feature type="binding site" evidence="10">
    <location>
        <position position="22"/>
    </location>
    <ligand>
        <name>Zn(2+)</name>
        <dbReference type="ChEBI" id="CHEBI:29105"/>
    </ligand>
</feature>
<dbReference type="GO" id="GO:0008270">
    <property type="term" value="F:zinc ion binding"/>
    <property type="evidence" value="ECO:0007669"/>
    <property type="project" value="UniProtKB-UniRule"/>
</dbReference>
<feature type="domain" description="C2H2-type" evidence="11">
    <location>
        <begin position="527"/>
        <end position="555"/>
    </location>
</feature>
<dbReference type="PROSITE" id="PS00028">
    <property type="entry name" value="ZINC_FINGER_C2H2_1"/>
    <property type="match status" value="7"/>
</dbReference>
<gene>
    <name evidence="14" type="primary">LOC113510112</name>
</gene>
<dbReference type="Pfam" id="PF00096">
    <property type="entry name" value="zf-C2H2"/>
    <property type="match status" value="4"/>
</dbReference>
<evidence type="ECO:0000313" key="13">
    <source>
        <dbReference type="Proteomes" id="UP001652740"/>
    </source>
</evidence>
<evidence type="ECO:0000256" key="7">
    <source>
        <dbReference type="ARBA" id="ARBA00023163"/>
    </source>
</evidence>
<name>A0A6J1W8R1_GALME</name>
<dbReference type="InParanoid" id="A0A6J1W8R1"/>
<accession>A0A6J1W8R1</accession>
<dbReference type="GO" id="GO:0005634">
    <property type="term" value="C:nucleus"/>
    <property type="evidence" value="ECO:0007669"/>
    <property type="project" value="InterPro"/>
</dbReference>
<feature type="domain" description="C2H2-type" evidence="11">
    <location>
        <begin position="471"/>
        <end position="498"/>
    </location>
</feature>
<evidence type="ECO:0000259" key="12">
    <source>
        <dbReference type="PROSITE" id="PS51915"/>
    </source>
</evidence>
<evidence type="ECO:0000256" key="1">
    <source>
        <dbReference type="ARBA" id="ARBA00006991"/>
    </source>
</evidence>
<feature type="binding site" evidence="10">
    <location>
        <position position="69"/>
    </location>
    <ligand>
        <name>Zn(2+)</name>
        <dbReference type="ChEBI" id="CHEBI:29105"/>
    </ligand>
</feature>
<dbReference type="PANTHER" id="PTHR24379">
    <property type="entry name" value="KRAB AND ZINC FINGER DOMAIN-CONTAINING"/>
    <property type="match status" value="1"/>
</dbReference>
<feature type="domain" description="ZAD" evidence="12">
    <location>
        <begin position="17"/>
        <end position="96"/>
    </location>
</feature>
<dbReference type="SMART" id="SM00355">
    <property type="entry name" value="ZnF_C2H2"/>
    <property type="match status" value="10"/>
</dbReference>
<dbReference type="GO" id="GO:0000981">
    <property type="term" value="F:DNA-binding transcription factor activity, RNA polymerase II-specific"/>
    <property type="evidence" value="ECO:0007669"/>
    <property type="project" value="TreeGrafter"/>
</dbReference>
<evidence type="ECO:0000313" key="14">
    <source>
        <dbReference type="RefSeq" id="XP_026749331.1"/>
    </source>
</evidence>
<dbReference type="AlphaFoldDB" id="A0A6J1W8R1"/>
<evidence type="ECO:0000256" key="10">
    <source>
        <dbReference type="PROSITE-ProRule" id="PRU01263"/>
    </source>
</evidence>
<evidence type="ECO:0000256" key="5">
    <source>
        <dbReference type="ARBA" id="ARBA00022833"/>
    </source>
</evidence>
<keyword evidence="7" id="KW-0804">Transcription</keyword>
<dbReference type="PANTHER" id="PTHR24379:SF121">
    <property type="entry name" value="C2H2-TYPE DOMAIN-CONTAINING PROTEIN"/>
    <property type="match status" value="1"/>
</dbReference>
<evidence type="ECO:0000256" key="4">
    <source>
        <dbReference type="ARBA" id="ARBA00022771"/>
    </source>
</evidence>
<feature type="domain" description="C2H2-type" evidence="11">
    <location>
        <begin position="442"/>
        <end position="465"/>
    </location>
</feature>
<evidence type="ECO:0000256" key="8">
    <source>
        <dbReference type="ARBA" id="ARBA00023242"/>
    </source>
</evidence>
<dbReference type="FunCoup" id="A0A6J1W8R1">
    <property type="interactions" value="171"/>
</dbReference>
<keyword evidence="4 9" id="KW-0863">Zinc-finger</keyword>
<keyword evidence="3" id="KW-0677">Repeat</keyword>
<evidence type="ECO:0000256" key="6">
    <source>
        <dbReference type="ARBA" id="ARBA00023015"/>
    </source>
</evidence>
<evidence type="ECO:0000259" key="11">
    <source>
        <dbReference type="PROSITE" id="PS50157"/>
    </source>
</evidence>
<dbReference type="OrthoDB" id="8117402at2759"/>
<dbReference type="InterPro" id="IPR036236">
    <property type="entry name" value="Znf_C2H2_sf"/>
</dbReference>
<protein>
    <submittedName>
        <fullName evidence="14">Zinc finger protein 782-like isoform X1</fullName>
    </submittedName>
</protein>
<feature type="binding site" evidence="10">
    <location>
        <position position="72"/>
    </location>
    <ligand>
        <name>Zn(2+)</name>
        <dbReference type="ChEBI" id="CHEBI:29105"/>
    </ligand>
</feature>
<keyword evidence="5 10" id="KW-0862">Zinc</keyword>
<organism evidence="13 14">
    <name type="scientific">Galleria mellonella</name>
    <name type="common">Greater wax moth</name>
    <dbReference type="NCBI Taxonomy" id="7137"/>
    <lineage>
        <taxon>Eukaryota</taxon>
        <taxon>Metazoa</taxon>
        <taxon>Ecdysozoa</taxon>
        <taxon>Arthropoda</taxon>
        <taxon>Hexapoda</taxon>
        <taxon>Insecta</taxon>
        <taxon>Pterygota</taxon>
        <taxon>Neoptera</taxon>
        <taxon>Endopterygota</taxon>
        <taxon>Lepidoptera</taxon>
        <taxon>Glossata</taxon>
        <taxon>Ditrysia</taxon>
        <taxon>Pyraloidea</taxon>
        <taxon>Pyralidae</taxon>
        <taxon>Galleriinae</taxon>
        <taxon>Galleria</taxon>
    </lineage>
</organism>
<comment type="similarity">
    <text evidence="1">Belongs to the krueppel C2H2-type zinc-finger protein family.</text>
</comment>
<feature type="binding site" evidence="10">
    <location>
        <position position="19"/>
    </location>
    <ligand>
        <name>Zn(2+)</name>
        <dbReference type="ChEBI" id="CHEBI:29105"/>
    </ligand>
</feature>
<dbReference type="Proteomes" id="UP001652740">
    <property type="component" value="Unplaced"/>
</dbReference>
<dbReference type="KEGG" id="gmw:113510112"/>
<keyword evidence="13" id="KW-1185">Reference proteome</keyword>
<reference evidence="14" key="1">
    <citation type="submission" date="2025-08" db="UniProtKB">
        <authorList>
            <consortium name="RefSeq"/>
        </authorList>
    </citation>
    <scope>IDENTIFICATION</scope>
    <source>
        <tissue evidence="14">Whole larvae</tissue>
    </source>
</reference>
<feature type="domain" description="C2H2-type" evidence="11">
    <location>
        <begin position="239"/>
        <end position="266"/>
    </location>
</feature>
<feature type="domain" description="C2H2-type" evidence="11">
    <location>
        <begin position="328"/>
        <end position="355"/>
    </location>
</feature>
<dbReference type="FunFam" id="3.30.160.60:FF:000761">
    <property type="entry name" value="Zinc finger protein 449"/>
    <property type="match status" value="1"/>
</dbReference>
<dbReference type="GeneID" id="113510112"/>
<dbReference type="PROSITE" id="PS50157">
    <property type="entry name" value="ZINC_FINGER_C2H2_2"/>
    <property type="match status" value="8"/>
</dbReference>
<keyword evidence="2 10" id="KW-0479">Metal-binding</keyword>
<dbReference type="SMART" id="SM00868">
    <property type="entry name" value="zf-AD"/>
    <property type="match status" value="1"/>
</dbReference>
<dbReference type="RefSeq" id="XP_026749331.1">
    <property type="nucleotide sequence ID" value="XM_026893530.3"/>
</dbReference>
<dbReference type="InterPro" id="IPR012934">
    <property type="entry name" value="Znf_AD"/>
</dbReference>
<evidence type="ECO:0000256" key="9">
    <source>
        <dbReference type="PROSITE-ProRule" id="PRU00042"/>
    </source>
</evidence>
<evidence type="ECO:0000256" key="2">
    <source>
        <dbReference type="ARBA" id="ARBA00022723"/>
    </source>
</evidence>
<feature type="domain" description="C2H2-type" evidence="11">
    <location>
        <begin position="384"/>
        <end position="408"/>
    </location>
</feature>
<dbReference type="SUPFAM" id="SSF57667">
    <property type="entry name" value="beta-beta-alpha zinc fingers"/>
    <property type="match status" value="5"/>
</dbReference>
<dbReference type="GO" id="GO:0000977">
    <property type="term" value="F:RNA polymerase II transcription regulatory region sequence-specific DNA binding"/>
    <property type="evidence" value="ECO:0007669"/>
    <property type="project" value="TreeGrafter"/>
</dbReference>
<keyword evidence="6" id="KW-0805">Transcription regulation</keyword>
<sequence>MSNINTMSRKGPVFDPGLCRCCGGLKKCRLLNVEYEWSGQKEVYSDMFVDCFGLLLSHLDGEAMDRLICATCVTRLREACSFRKQVLCCEQKLLQAKIHIHGETEEKINTDAFVKVEMSDVNPEPGEDDYVDDMVDHIDDDRQNMKNELLPVKQANDNVTSKQAATEEHLRAKHEMLAKLNKMKDKLKIIQKRDKTNAPVLPPLVSHKSTDKEFNTYHNTLTIIENSYVCPFFTIFSDYHCIYCRELFTESDKLIEHTMTHDPREYKDVALEKKIPLIDVSRVDCRLCPARIDEVESFKTHISMVHNKVIYDEVDTEFLKFKLKPGKVSCIECGSTFSFFHALKRHMAEHFGTHICDVCGAHYFDQHGLSNHMKTHTQKADEMHVCKHCTKSFKSKHGLYYHMTHRHSTVPSYPCYKCDEVLFSYYKRYKHMIEVHGEHRSFPCENCDKVYNNRKTLREHNKKNHLRILKHECTVCEKKFYLPSALKDHMMSHTGERNYRCEYCAKTYPRLRALKVHLHSHENAKRYKCTLCNNAYTQANNLKTHMRTKHQGFEVKDDE</sequence>
<keyword evidence="8" id="KW-0539">Nucleus</keyword>